<sequence>MNKYILIFTFVILLKPIFPVISFMVNYDYIAKELCENKTKPELHCNGKCYLKKELAKASENTNPTSQDKKQVHLEQEILFLEIVADFDFQNIRFHDKKCITTHYSNRYTHLNSHAVFHPPILS</sequence>
<accession>A0A562M3T7</accession>
<dbReference type="EMBL" id="VLKQ01000002">
    <property type="protein sequence ID" value="TWI14523.1"/>
    <property type="molecule type" value="Genomic_DNA"/>
</dbReference>
<evidence type="ECO:0000313" key="1">
    <source>
        <dbReference type="EMBL" id="TWI14523.1"/>
    </source>
</evidence>
<comment type="caution">
    <text evidence="1">The sequence shown here is derived from an EMBL/GenBank/DDBJ whole genome shotgun (WGS) entry which is preliminary data.</text>
</comment>
<dbReference type="STRING" id="1341154.FCR2A7T_17590"/>
<dbReference type="Proteomes" id="UP000319848">
    <property type="component" value="Unassembled WGS sequence"/>
</dbReference>
<organism evidence="1 2">
    <name type="scientific">Flavobacterium cauense R2A-7</name>
    <dbReference type="NCBI Taxonomy" id="1341154"/>
    <lineage>
        <taxon>Bacteria</taxon>
        <taxon>Pseudomonadati</taxon>
        <taxon>Bacteroidota</taxon>
        <taxon>Flavobacteriia</taxon>
        <taxon>Flavobacteriales</taxon>
        <taxon>Flavobacteriaceae</taxon>
        <taxon>Flavobacterium</taxon>
    </lineage>
</organism>
<dbReference type="AlphaFoldDB" id="A0A562M3T7"/>
<gene>
    <name evidence="1" type="ORF">IP98_00480</name>
</gene>
<name>A0A562M3T7_9FLAO</name>
<evidence type="ECO:0000313" key="2">
    <source>
        <dbReference type="Proteomes" id="UP000319848"/>
    </source>
</evidence>
<proteinExistence type="predicted"/>
<protein>
    <submittedName>
        <fullName evidence="1">Uncharacterized protein</fullName>
    </submittedName>
</protein>
<dbReference type="RefSeq" id="WP_240471472.1">
    <property type="nucleotide sequence ID" value="NZ_AVBI01000016.1"/>
</dbReference>
<reference evidence="1 2" key="1">
    <citation type="journal article" date="2015" name="Stand. Genomic Sci.">
        <title>Genomic Encyclopedia of Bacterial and Archaeal Type Strains, Phase III: the genomes of soil and plant-associated and newly described type strains.</title>
        <authorList>
            <person name="Whitman W.B."/>
            <person name="Woyke T."/>
            <person name="Klenk H.P."/>
            <person name="Zhou Y."/>
            <person name="Lilburn T.G."/>
            <person name="Beck B.J."/>
            <person name="De Vos P."/>
            <person name="Vandamme P."/>
            <person name="Eisen J.A."/>
            <person name="Garrity G."/>
            <person name="Hugenholtz P."/>
            <person name="Kyrpides N.C."/>
        </authorList>
    </citation>
    <scope>NUCLEOTIDE SEQUENCE [LARGE SCALE GENOMIC DNA]</scope>
    <source>
        <strain evidence="1 2">CGMCC 1.7270</strain>
    </source>
</reference>
<keyword evidence="2" id="KW-1185">Reference proteome</keyword>